<evidence type="ECO:0000313" key="1">
    <source>
        <dbReference type="Proteomes" id="UP000095283"/>
    </source>
</evidence>
<sequence>MDIRDLGKHPQIPEVIFHHIMLSAGITASDKASLVFIEDNIKINAKYYQNEILLKVVVVWV</sequence>
<dbReference type="AlphaFoldDB" id="A0A1I7XSF0"/>
<proteinExistence type="predicted"/>
<dbReference type="WBParaSite" id="Hba_20464">
    <property type="protein sequence ID" value="Hba_20464"/>
    <property type="gene ID" value="Hba_20464"/>
</dbReference>
<protein>
    <submittedName>
        <fullName evidence="2">RadC domain-containing protein</fullName>
    </submittedName>
</protein>
<name>A0A1I7XSF0_HETBA</name>
<accession>A0A1I7XSF0</accession>
<reference evidence="2" key="1">
    <citation type="submission" date="2016-11" db="UniProtKB">
        <authorList>
            <consortium name="WormBaseParasite"/>
        </authorList>
    </citation>
    <scope>IDENTIFICATION</scope>
</reference>
<dbReference type="Proteomes" id="UP000095283">
    <property type="component" value="Unplaced"/>
</dbReference>
<organism evidence="1 2">
    <name type="scientific">Heterorhabditis bacteriophora</name>
    <name type="common">Entomopathogenic nematode worm</name>
    <dbReference type="NCBI Taxonomy" id="37862"/>
    <lineage>
        <taxon>Eukaryota</taxon>
        <taxon>Metazoa</taxon>
        <taxon>Ecdysozoa</taxon>
        <taxon>Nematoda</taxon>
        <taxon>Chromadorea</taxon>
        <taxon>Rhabditida</taxon>
        <taxon>Rhabditina</taxon>
        <taxon>Rhabditomorpha</taxon>
        <taxon>Strongyloidea</taxon>
        <taxon>Heterorhabditidae</taxon>
        <taxon>Heterorhabditis</taxon>
    </lineage>
</organism>
<keyword evidence="1" id="KW-1185">Reference proteome</keyword>
<evidence type="ECO:0000313" key="2">
    <source>
        <dbReference type="WBParaSite" id="Hba_20464"/>
    </source>
</evidence>